<evidence type="ECO:0000256" key="4">
    <source>
        <dbReference type="ARBA" id="ARBA00022827"/>
    </source>
</evidence>
<reference evidence="8" key="1">
    <citation type="submission" date="2020-11" db="EMBL/GenBank/DDBJ databases">
        <title>Isolation and identification of active actinomycetes.</title>
        <authorList>
            <person name="Sun X."/>
        </authorList>
    </citation>
    <scope>NUCLEOTIDE SEQUENCE</scope>
    <source>
        <strain evidence="8">NEAU-A11</strain>
    </source>
</reference>
<proteinExistence type="inferred from homology"/>
<dbReference type="InterPro" id="IPR009075">
    <property type="entry name" value="AcylCo_DH/oxidase_C"/>
</dbReference>
<dbReference type="RefSeq" id="WP_196418162.1">
    <property type="nucleotide sequence ID" value="NZ_JADQTO010000020.1"/>
</dbReference>
<dbReference type="AlphaFoldDB" id="A0A931G163"/>
<dbReference type="InterPro" id="IPR009100">
    <property type="entry name" value="AcylCoA_DH/oxidase_NM_dom_sf"/>
</dbReference>
<evidence type="ECO:0000259" key="7">
    <source>
        <dbReference type="Pfam" id="PF02771"/>
    </source>
</evidence>
<dbReference type="GO" id="GO:0003995">
    <property type="term" value="F:acyl-CoA dehydrogenase activity"/>
    <property type="evidence" value="ECO:0007669"/>
    <property type="project" value="TreeGrafter"/>
</dbReference>
<dbReference type="PANTHER" id="PTHR43884">
    <property type="entry name" value="ACYL-COA DEHYDROGENASE"/>
    <property type="match status" value="1"/>
</dbReference>
<evidence type="ECO:0000259" key="6">
    <source>
        <dbReference type="Pfam" id="PF00441"/>
    </source>
</evidence>
<evidence type="ECO:0000313" key="9">
    <source>
        <dbReference type="Proteomes" id="UP000598146"/>
    </source>
</evidence>
<evidence type="ECO:0000313" key="8">
    <source>
        <dbReference type="EMBL" id="MBG0566382.1"/>
    </source>
</evidence>
<gene>
    <name evidence="8" type="ORF">I4J89_33535</name>
</gene>
<comment type="cofactor">
    <cofactor evidence="1">
        <name>FAD</name>
        <dbReference type="ChEBI" id="CHEBI:57692"/>
    </cofactor>
</comment>
<feature type="domain" description="Acyl-CoA dehydrogenase/oxidase N-terminal" evidence="7">
    <location>
        <begin position="7"/>
        <end position="87"/>
    </location>
</feature>
<dbReference type="Gene3D" id="1.10.540.10">
    <property type="entry name" value="Acyl-CoA dehydrogenase/oxidase, N-terminal domain"/>
    <property type="match status" value="1"/>
</dbReference>
<evidence type="ECO:0000256" key="1">
    <source>
        <dbReference type="ARBA" id="ARBA00001974"/>
    </source>
</evidence>
<dbReference type="SUPFAM" id="SSF47203">
    <property type="entry name" value="Acyl-CoA dehydrogenase C-terminal domain-like"/>
    <property type="match status" value="1"/>
</dbReference>
<dbReference type="Pfam" id="PF00441">
    <property type="entry name" value="Acyl-CoA_dh_1"/>
    <property type="match status" value="1"/>
</dbReference>
<name>A0A931G163_9ACTN</name>
<evidence type="ECO:0000256" key="2">
    <source>
        <dbReference type="ARBA" id="ARBA00009347"/>
    </source>
</evidence>
<protein>
    <submittedName>
        <fullName evidence="8">Acyl-CoA/acyl-ACP dehydrogenase</fullName>
    </submittedName>
</protein>
<dbReference type="GO" id="GO:0050660">
    <property type="term" value="F:flavin adenine dinucleotide binding"/>
    <property type="evidence" value="ECO:0007669"/>
    <property type="project" value="InterPro"/>
</dbReference>
<organism evidence="8 9">
    <name type="scientific">Actinoplanes aureus</name>
    <dbReference type="NCBI Taxonomy" id="2792083"/>
    <lineage>
        <taxon>Bacteria</taxon>
        <taxon>Bacillati</taxon>
        <taxon>Actinomycetota</taxon>
        <taxon>Actinomycetes</taxon>
        <taxon>Micromonosporales</taxon>
        <taxon>Micromonosporaceae</taxon>
        <taxon>Actinoplanes</taxon>
    </lineage>
</organism>
<dbReference type="PANTHER" id="PTHR43884:SF20">
    <property type="entry name" value="ACYL-COA DEHYDROGENASE FADE28"/>
    <property type="match status" value="1"/>
</dbReference>
<dbReference type="Proteomes" id="UP000598146">
    <property type="component" value="Unassembled WGS sequence"/>
</dbReference>
<dbReference type="Gene3D" id="1.20.140.10">
    <property type="entry name" value="Butyryl-CoA Dehydrogenase, subunit A, domain 3"/>
    <property type="match status" value="1"/>
</dbReference>
<keyword evidence="5" id="KW-0560">Oxidoreductase</keyword>
<comment type="caution">
    <text evidence="8">The sequence shown here is derived from an EMBL/GenBank/DDBJ whole genome shotgun (WGS) entry which is preliminary data.</text>
</comment>
<dbReference type="SUPFAM" id="SSF56645">
    <property type="entry name" value="Acyl-CoA dehydrogenase NM domain-like"/>
    <property type="match status" value="1"/>
</dbReference>
<dbReference type="InterPro" id="IPR013786">
    <property type="entry name" value="AcylCoA_DH/ox_N"/>
</dbReference>
<keyword evidence="4" id="KW-0274">FAD</keyword>
<evidence type="ECO:0000256" key="3">
    <source>
        <dbReference type="ARBA" id="ARBA00022630"/>
    </source>
</evidence>
<dbReference type="EMBL" id="JADQTO010000020">
    <property type="protein sequence ID" value="MBG0566382.1"/>
    <property type="molecule type" value="Genomic_DNA"/>
</dbReference>
<dbReference type="InterPro" id="IPR037069">
    <property type="entry name" value="AcylCoA_DH/ox_N_sf"/>
</dbReference>
<feature type="domain" description="Acyl-CoA dehydrogenase/oxidase C-terminal" evidence="6">
    <location>
        <begin position="183"/>
        <end position="314"/>
    </location>
</feature>
<accession>A0A931G163</accession>
<keyword evidence="9" id="KW-1185">Reference proteome</keyword>
<comment type="similarity">
    <text evidence="2">Belongs to the acyl-CoA dehydrogenase family.</text>
</comment>
<dbReference type="InterPro" id="IPR036250">
    <property type="entry name" value="AcylCo_DH-like_C"/>
</dbReference>
<keyword evidence="3" id="KW-0285">Flavoprotein</keyword>
<dbReference type="Pfam" id="PF02771">
    <property type="entry name" value="Acyl-CoA_dh_N"/>
    <property type="match status" value="1"/>
</dbReference>
<sequence length="325" mass="33650">MNFDLDQEHLDLAGGAREFLSAAASPAAARAALEEGTGVRPGRAELVKSGFATITVPESAGGGGGSVLQLAVVAEQAGRVLAGPSLVNFARAAVLLDGDADRLAGLADGSLGVAVVDDSGPVLDAIGADTFLALRDGALVCGPGAVTAREPIDPTRGLGDVALDETTVLVRDAGERWQRAERVGRTILAAEGLGAAARLLEMGVAYAKDRHAFGRPIGSYQAIKHMLVDVYVEVEQLRSLVWWAAWAAGHAPGELPLAAAAAKAAAATTLEHAAETVIQVHGGIGFTWEHDAHLYWRRAKVDRFLLGDDVAAFDEVARLAMEAAS</sequence>
<evidence type="ECO:0000256" key="5">
    <source>
        <dbReference type="ARBA" id="ARBA00023002"/>
    </source>
</evidence>